<reference evidence="2" key="1">
    <citation type="submission" date="2020-10" db="EMBL/GenBank/DDBJ databases">
        <title>Unveiling of a novel bifunctional photoreceptor, Dualchrome1, isolated from a cosmopolitan green alga.</title>
        <authorList>
            <person name="Suzuki S."/>
            <person name="Kawachi M."/>
        </authorList>
    </citation>
    <scope>NUCLEOTIDE SEQUENCE</scope>
    <source>
        <strain evidence="2">NIES 2893</strain>
    </source>
</reference>
<proteinExistence type="predicted"/>
<organism evidence="2 3">
    <name type="scientific">Pycnococcus provasolii</name>
    <dbReference type="NCBI Taxonomy" id="41880"/>
    <lineage>
        <taxon>Eukaryota</taxon>
        <taxon>Viridiplantae</taxon>
        <taxon>Chlorophyta</taxon>
        <taxon>Pseudoscourfieldiophyceae</taxon>
        <taxon>Pseudoscourfieldiales</taxon>
        <taxon>Pycnococcaceae</taxon>
        <taxon>Pycnococcus</taxon>
    </lineage>
</organism>
<gene>
    <name evidence="2" type="ORF">PPROV_000609200</name>
</gene>
<comment type="caution">
    <text evidence="2">The sequence shown here is derived from an EMBL/GenBank/DDBJ whole genome shotgun (WGS) entry which is preliminary data.</text>
</comment>
<protein>
    <submittedName>
        <fullName evidence="2">Uncharacterized protein</fullName>
    </submittedName>
</protein>
<evidence type="ECO:0000313" key="2">
    <source>
        <dbReference type="EMBL" id="GHP07351.1"/>
    </source>
</evidence>
<evidence type="ECO:0000256" key="1">
    <source>
        <dbReference type="SAM" id="SignalP"/>
    </source>
</evidence>
<keyword evidence="1" id="KW-0732">Signal</keyword>
<feature type="signal peptide" evidence="1">
    <location>
        <begin position="1"/>
        <end position="23"/>
    </location>
</feature>
<name>A0A830HPH7_9CHLO</name>
<sequence length="382" mass="42195">MMKTAATLSALTALAATTTTTTGNVVVMAEESYDSYSSYDNKYGGVDKYGKYGGYTDKYGGYKDHGKYGGYTDKYGGYDDYGYGTYPKYSFFKPWTWKYKNSYNYYDSKDDHYDPHESDHHHYANLEEAAHKLIGVQEEKIVEDRFDFRTDVGFDEGSDGLSELFTDFGTLSVFARQNLPQTMVDTMSDTAEDRAFNVELAKTMTPTDYMTTAFQGADDQSLCTCYCDPGKVSIGCHSEFVNNGHHALHGMSSAISDALENALSLSALKSSLLNLQTTLQGSIAPFKAGDAQVVTQSSTSIIWSYQGLIESLFNAKYPIMPFVQTRKYGSPTCNAPQNVLDQCNSVCSDAFNRGRIPENQFSEKCGLEPATTTTTTTTTTIA</sequence>
<feature type="chain" id="PRO_5032878929" evidence="1">
    <location>
        <begin position="24"/>
        <end position="382"/>
    </location>
</feature>
<evidence type="ECO:0000313" key="3">
    <source>
        <dbReference type="Proteomes" id="UP000660262"/>
    </source>
</evidence>
<dbReference type="EMBL" id="BNJQ01000016">
    <property type="protein sequence ID" value="GHP07351.1"/>
    <property type="molecule type" value="Genomic_DNA"/>
</dbReference>
<dbReference type="AlphaFoldDB" id="A0A830HPH7"/>
<keyword evidence="3" id="KW-1185">Reference proteome</keyword>
<accession>A0A830HPH7</accession>
<dbReference type="Proteomes" id="UP000660262">
    <property type="component" value="Unassembled WGS sequence"/>
</dbReference>